<dbReference type="AlphaFoldDB" id="V6LT12"/>
<reference evidence="3" key="2">
    <citation type="submission" date="2020-12" db="EMBL/GenBank/DDBJ databases">
        <title>New Spironucleus salmonicida genome in near-complete chromosomes.</title>
        <authorList>
            <person name="Xu F."/>
            <person name="Kurt Z."/>
            <person name="Jimenez-Gonzalez A."/>
            <person name="Astvaldsson A."/>
            <person name="Andersson J.O."/>
            <person name="Svard S.G."/>
        </authorList>
    </citation>
    <scope>NUCLEOTIDE SEQUENCE</scope>
    <source>
        <strain evidence="3">ATCC 50377</strain>
    </source>
</reference>
<evidence type="ECO:0000313" key="2">
    <source>
        <dbReference type="EMBL" id="EST47787.1"/>
    </source>
</evidence>
<name>V6LT12_9EUKA</name>
<protein>
    <submittedName>
        <fullName evidence="2">Uncharacterized protein</fullName>
    </submittedName>
</protein>
<keyword evidence="4" id="KW-1185">Reference proteome</keyword>
<dbReference type="VEuPathDB" id="GiardiaDB:SS50377_26345"/>
<evidence type="ECO:0000313" key="4">
    <source>
        <dbReference type="Proteomes" id="UP000018208"/>
    </source>
</evidence>
<accession>V6LT12</accession>
<dbReference type="Proteomes" id="UP000018208">
    <property type="component" value="Unassembled WGS sequence"/>
</dbReference>
<keyword evidence="1" id="KW-0175">Coiled coil</keyword>
<dbReference type="EMBL" id="KI546035">
    <property type="protein sequence ID" value="EST47787.1"/>
    <property type="molecule type" value="Genomic_DNA"/>
</dbReference>
<organism evidence="2">
    <name type="scientific">Spironucleus salmonicida</name>
    <dbReference type="NCBI Taxonomy" id="348837"/>
    <lineage>
        <taxon>Eukaryota</taxon>
        <taxon>Metamonada</taxon>
        <taxon>Diplomonadida</taxon>
        <taxon>Hexamitidae</taxon>
        <taxon>Hexamitinae</taxon>
        <taxon>Spironucleus</taxon>
    </lineage>
</organism>
<proteinExistence type="predicted"/>
<feature type="coiled-coil region" evidence="1">
    <location>
        <begin position="595"/>
        <end position="622"/>
    </location>
</feature>
<evidence type="ECO:0000256" key="1">
    <source>
        <dbReference type="SAM" id="Coils"/>
    </source>
</evidence>
<dbReference type="EMBL" id="AUWU02000006">
    <property type="protein sequence ID" value="KAH0572136.1"/>
    <property type="molecule type" value="Genomic_DNA"/>
</dbReference>
<sequence>MQSIPTQMQKADGYLTHQTRIANELMAAAKYSDLALKVRRNFDISPNFVKRSKSVGNQPAVPLLSTTHLLNKAYLNSPGINNQQKAKFRGKVAGFRVPCRDYSEAKGAQIDLDAINSSQLITQIAQAETSLNTESQILGRADLYQNPKLRSQAVPSSILFQNFKMQNINNAVTDMQIIPQNMKQQSLKERYEARQHKQFWREIVQVSKYEIMKDTKLDQVLVQAGQDPYLVNGNDKAICELDKTWTVLRKYKGQEWNQNVNMNAIMEKQKLIKEGQRGFRQRMFKSKLQSVKLESEAKIDVIPEFTGIGREYERSKSCGMKRNEDGPENWKQFRISQLKNMYREPIYKGLNQIGVDGKECEKPQVERAKSTGFNVLDQFKIKLQNKVIENARAASVKTNRSVEPEQIIELPIEKLTNKDLDTNNEIQDIEKNGFRPPPILEFDQDAPVQDQIEYLKKLHLIQKQMLIPGNAPLPSEFFDLCDELGQIEQPETILQPIAEVIPDEISFSALITSQNTKNNLVQKWQALNPLSKPFDKLQTHEQIEADRLYKLSLIKPRPITPENVRWIKNQRLQLETAQFAVQKFPQLAIFTKLSSLDVESIKEDLKQQIDQCEKEINFQNQAHDNELMQTLSDNAKAQQQIKVPAVPQSNFLTEMRTEKGKTWNDIQFKIDARNEQFQQKDRFGRVFKLEIPIPNYEVSQKEQDLINSQDLSMKIQQKISDLENQKQFLDCVQDDEILNTMKLDDEIQLREVSDVGKSDELQVEMLNVKDFQKQQFEDSTEQNQLQLSYGEVKEEDEEDVKLEFQGLE</sequence>
<gene>
    <name evidence="2" type="ORF">SS50377_12187</name>
    <name evidence="3" type="ORF">SS50377_26345</name>
</gene>
<evidence type="ECO:0000313" key="3">
    <source>
        <dbReference type="EMBL" id="KAH0572136.1"/>
    </source>
</evidence>
<reference evidence="2 3" key="1">
    <citation type="journal article" date="2014" name="PLoS Genet.">
        <title>The Genome of Spironucleus salmonicida Highlights a Fish Pathogen Adapted to Fluctuating Environments.</title>
        <authorList>
            <person name="Xu F."/>
            <person name="Jerlstrom-Hultqvist J."/>
            <person name="Einarsson E."/>
            <person name="Astvaldsson A."/>
            <person name="Svard S.G."/>
            <person name="Andersson J.O."/>
        </authorList>
    </citation>
    <scope>NUCLEOTIDE SEQUENCE</scope>
    <source>
        <strain evidence="3">ATCC 50377</strain>
    </source>
</reference>